<gene>
    <name evidence="2" type="ORF">NTEN_LOCUS10205</name>
</gene>
<organism evidence="2 3">
    <name type="scientific">Nesidiocoris tenuis</name>
    <dbReference type="NCBI Taxonomy" id="355587"/>
    <lineage>
        <taxon>Eukaryota</taxon>
        <taxon>Metazoa</taxon>
        <taxon>Ecdysozoa</taxon>
        <taxon>Arthropoda</taxon>
        <taxon>Hexapoda</taxon>
        <taxon>Insecta</taxon>
        <taxon>Pterygota</taxon>
        <taxon>Neoptera</taxon>
        <taxon>Paraneoptera</taxon>
        <taxon>Hemiptera</taxon>
        <taxon>Heteroptera</taxon>
        <taxon>Panheteroptera</taxon>
        <taxon>Cimicomorpha</taxon>
        <taxon>Miridae</taxon>
        <taxon>Dicyphina</taxon>
        <taxon>Nesidiocoris</taxon>
    </lineage>
</organism>
<dbReference type="AlphaFoldDB" id="A0A6H5GNY1"/>
<feature type="region of interest" description="Disordered" evidence="1">
    <location>
        <begin position="14"/>
        <end position="74"/>
    </location>
</feature>
<reference evidence="2 3" key="1">
    <citation type="submission" date="2020-02" db="EMBL/GenBank/DDBJ databases">
        <authorList>
            <person name="Ferguson B K."/>
        </authorList>
    </citation>
    <scope>NUCLEOTIDE SEQUENCE [LARGE SCALE GENOMIC DNA]</scope>
</reference>
<sequence>MAVLNKRNQAFTSLPSAGAWTDGSKRSQAGRNELGPAAESQATRPSVTVRSEPLHEGGRARPRHKGAQEAKASRGGLPTYMEVLRVIWAPLVSIINIPTLILQMRE</sequence>
<evidence type="ECO:0000313" key="3">
    <source>
        <dbReference type="Proteomes" id="UP000479000"/>
    </source>
</evidence>
<dbReference type="EMBL" id="CADCXU010015144">
    <property type="protein sequence ID" value="CAB0004728.1"/>
    <property type="molecule type" value="Genomic_DNA"/>
</dbReference>
<feature type="compositionally biased region" description="Polar residues" evidence="1">
    <location>
        <begin position="40"/>
        <end position="49"/>
    </location>
</feature>
<dbReference type="Proteomes" id="UP000479000">
    <property type="component" value="Unassembled WGS sequence"/>
</dbReference>
<accession>A0A6H5GNY1</accession>
<protein>
    <submittedName>
        <fullName evidence="2">Uncharacterized protein</fullName>
    </submittedName>
</protein>
<proteinExistence type="predicted"/>
<evidence type="ECO:0000313" key="2">
    <source>
        <dbReference type="EMBL" id="CAB0004728.1"/>
    </source>
</evidence>
<keyword evidence="3" id="KW-1185">Reference proteome</keyword>
<name>A0A6H5GNY1_9HEMI</name>
<evidence type="ECO:0000256" key="1">
    <source>
        <dbReference type="SAM" id="MobiDB-lite"/>
    </source>
</evidence>